<dbReference type="AlphaFoldDB" id="A0A4Q9L0Q8"/>
<proteinExistence type="predicted"/>
<evidence type="ECO:0000313" key="2">
    <source>
        <dbReference type="Proteomes" id="UP000291404"/>
    </source>
</evidence>
<gene>
    <name evidence="1" type="ORF">CWI36_1604p0010</name>
</gene>
<dbReference type="EMBL" id="PITI01001604">
    <property type="protein sequence ID" value="TBU00545.1"/>
    <property type="molecule type" value="Genomic_DNA"/>
</dbReference>
<evidence type="ECO:0000313" key="1">
    <source>
        <dbReference type="EMBL" id="TBU00545.1"/>
    </source>
</evidence>
<reference evidence="1 2" key="1">
    <citation type="submission" date="2017-12" db="EMBL/GenBank/DDBJ databases">
        <authorList>
            <person name="Pombert J.-F."/>
            <person name="Haag K.L."/>
            <person name="Ebert D."/>
        </authorList>
    </citation>
    <scope>NUCLEOTIDE SEQUENCE [LARGE SCALE GENOMIC DNA]</scope>
    <source>
        <strain evidence="1">BE-OM-2</strain>
    </source>
</reference>
<dbReference type="Proteomes" id="UP000291404">
    <property type="component" value="Unassembled WGS sequence"/>
</dbReference>
<sequence length="54" mass="6079">MNTGIKTDVKIRNNIPDILVLDKRKNKSTLIEIEISSQGSLQIIETGKLRNIIC</sequence>
<name>A0A4Q9L0Q8_9MICR</name>
<keyword evidence="2" id="KW-1185">Reference proteome</keyword>
<dbReference type="VEuPathDB" id="MicrosporidiaDB:CWI36_1604p0010"/>
<comment type="caution">
    <text evidence="1">The sequence shown here is derived from an EMBL/GenBank/DDBJ whole genome shotgun (WGS) entry which is preliminary data.</text>
</comment>
<accession>A0A4Q9L0Q8</accession>
<organism evidence="1 2">
    <name type="scientific">Hamiltosporidium magnivora</name>
    <dbReference type="NCBI Taxonomy" id="148818"/>
    <lineage>
        <taxon>Eukaryota</taxon>
        <taxon>Fungi</taxon>
        <taxon>Fungi incertae sedis</taxon>
        <taxon>Microsporidia</taxon>
        <taxon>Dubosqiidae</taxon>
        <taxon>Hamiltosporidium</taxon>
    </lineage>
</organism>
<protein>
    <submittedName>
        <fullName evidence="1">Uncharacterized protein</fullName>
    </submittedName>
</protein>